<dbReference type="GeneID" id="92080504"/>
<dbReference type="Gene3D" id="3.30.465.10">
    <property type="match status" value="1"/>
</dbReference>
<reference evidence="8 9" key="1">
    <citation type="submission" date="2023-01" db="EMBL/GenBank/DDBJ databases">
        <title>Analysis of 21 Apiospora genomes using comparative genomics revels a genus with tremendous synthesis potential of carbohydrate active enzymes and secondary metabolites.</title>
        <authorList>
            <person name="Sorensen T."/>
        </authorList>
    </citation>
    <scope>NUCLEOTIDE SEQUENCE [LARGE SCALE GENOMIC DNA]</scope>
    <source>
        <strain evidence="8 9">CBS 24483</strain>
    </source>
</reference>
<evidence type="ECO:0000256" key="5">
    <source>
        <dbReference type="ARBA" id="ARBA00023002"/>
    </source>
</evidence>
<evidence type="ECO:0000256" key="2">
    <source>
        <dbReference type="ARBA" id="ARBA00005466"/>
    </source>
</evidence>
<dbReference type="InterPro" id="IPR016166">
    <property type="entry name" value="FAD-bd_PCMH"/>
</dbReference>
<dbReference type="EMBL" id="JAQQWE010000007">
    <property type="protein sequence ID" value="KAK7946899.1"/>
    <property type="molecule type" value="Genomic_DNA"/>
</dbReference>
<feature type="signal peptide" evidence="6">
    <location>
        <begin position="1"/>
        <end position="17"/>
    </location>
</feature>
<evidence type="ECO:0000256" key="3">
    <source>
        <dbReference type="ARBA" id="ARBA00022630"/>
    </source>
</evidence>
<dbReference type="SUPFAM" id="SSF56176">
    <property type="entry name" value="FAD-binding/transporter-associated domain-like"/>
    <property type="match status" value="1"/>
</dbReference>
<dbReference type="Proteomes" id="UP001391051">
    <property type="component" value="Unassembled WGS sequence"/>
</dbReference>
<dbReference type="PANTHER" id="PTHR42973">
    <property type="entry name" value="BINDING OXIDOREDUCTASE, PUTATIVE (AFU_ORTHOLOGUE AFUA_1G17690)-RELATED"/>
    <property type="match status" value="1"/>
</dbReference>
<name>A0ABR1Q568_9PEZI</name>
<evidence type="ECO:0000256" key="1">
    <source>
        <dbReference type="ARBA" id="ARBA00001974"/>
    </source>
</evidence>
<comment type="similarity">
    <text evidence="2">Belongs to the oxygen-dependent FAD-linked oxidoreductase family.</text>
</comment>
<sequence length="527" mass="58427">MHSLVFVFGGLLSIAQAATNTSWANAIECLRKKEVPIDEHGSVDWIRDSAAYNVRLPIFTPAAIAVPTTIAQIQKAVICGNQTRFKVSAKAGGHSYTGGGFGSENGHLIVQLDRMYNVTLNRMSNIATVQPGARLGHMATELFNLGNRSISHGTCPRKVECVLAWVGASGHMTSGGYGMSSHTRGLALDWVESATVVLANGDIVEASETENLDLFWAIRGAGPNFGIVASWRLRTFEAPVNLTWFRIALDWNQGTAARYLGDVETYIHTEMPAELNFRIADYDKGHPIAEGLYYGTATQFNSTSQPFLKASNGNLTKYRQVDWIDAMKHYSVDNTFNTTDVVIDYVEPGPPDNFFAKSLTFNGLKGDAAKAFVDYWYGAAMQVDRRWFFQIDAAGGANSAYSKPPFDSRASSSYAHRDKTFIIQFYDAVPTSHSNETYQANGLSFLNGWVDNVTAALDRADNTNWGAYANYPDPTLGRGEAQKWYYGASLEQLRKYKLKYDPEELFKFPQSIQPWGQQQLSDALRRH</sequence>
<dbReference type="PROSITE" id="PS51387">
    <property type="entry name" value="FAD_PCMH"/>
    <property type="match status" value="1"/>
</dbReference>
<feature type="domain" description="FAD-binding PCMH-type" evidence="7">
    <location>
        <begin position="57"/>
        <end position="238"/>
    </location>
</feature>
<evidence type="ECO:0000313" key="9">
    <source>
        <dbReference type="Proteomes" id="UP001391051"/>
    </source>
</evidence>
<dbReference type="Gene3D" id="3.40.462.20">
    <property type="match status" value="1"/>
</dbReference>
<proteinExistence type="inferred from homology"/>
<keyword evidence="6" id="KW-0732">Signal</keyword>
<keyword evidence="9" id="KW-1185">Reference proteome</keyword>
<evidence type="ECO:0000313" key="8">
    <source>
        <dbReference type="EMBL" id="KAK7946899.1"/>
    </source>
</evidence>
<keyword evidence="5" id="KW-0560">Oxidoreductase</keyword>
<dbReference type="Pfam" id="PF08031">
    <property type="entry name" value="BBE"/>
    <property type="match status" value="1"/>
</dbReference>
<accession>A0ABR1Q568</accession>
<protein>
    <submittedName>
        <fullName evidence="8">FAD binding domain-containing protein</fullName>
    </submittedName>
</protein>
<gene>
    <name evidence="8" type="ORF">PG986_011220</name>
</gene>
<evidence type="ECO:0000256" key="4">
    <source>
        <dbReference type="ARBA" id="ARBA00022827"/>
    </source>
</evidence>
<comment type="cofactor">
    <cofactor evidence="1">
        <name>FAD</name>
        <dbReference type="ChEBI" id="CHEBI:57692"/>
    </cofactor>
</comment>
<dbReference type="PANTHER" id="PTHR42973:SF39">
    <property type="entry name" value="FAD-BINDING PCMH-TYPE DOMAIN-CONTAINING PROTEIN"/>
    <property type="match status" value="1"/>
</dbReference>
<evidence type="ECO:0000259" key="7">
    <source>
        <dbReference type="PROSITE" id="PS51387"/>
    </source>
</evidence>
<dbReference type="InterPro" id="IPR050416">
    <property type="entry name" value="FAD-linked_Oxidoreductase"/>
</dbReference>
<comment type="caution">
    <text evidence="8">The sequence shown here is derived from an EMBL/GenBank/DDBJ whole genome shotgun (WGS) entry which is preliminary data.</text>
</comment>
<dbReference type="Pfam" id="PF01565">
    <property type="entry name" value="FAD_binding_4"/>
    <property type="match status" value="1"/>
</dbReference>
<keyword evidence="3" id="KW-0285">Flavoprotein</keyword>
<feature type="chain" id="PRO_5045633469" evidence="6">
    <location>
        <begin position="18"/>
        <end position="527"/>
    </location>
</feature>
<dbReference type="RefSeq" id="XP_066696933.1">
    <property type="nucleotide sequence ID" value="XM_066847442.1"/>
</dbReference>
<dbReference type="InterPro" id="IPR016169">
    <property type="entry name" value="FAD-bd_PCMH_sub2"/>
</dbReference>
<dbReference type="InterPro" id="IPR012951">
    <property type="entry name" value="BBE"/>
</dbReference>
<keyword evidence="4" id="KW-0274">FAD</keyword>
<evidence type="ECO:0000256" key="6">
    <source>
        <dbReference type="SAM" id="SignalP"/>
    </source>
</evidence>
<dbReference type="InterPro" id="IPR036318">
    <property type="entry name" value="FAD-bd_PCMH-like_sf"/>
</dbReference>
<dbReference type="InterPro" id="IPR006094">
    <property type="entry name" value="Oxid_FAD_bind_N"/>
</dbReference>
<organism evidence="8 9">
    <name type="scientific">Apiospora aurea</name>
    <dbReference type="NCBI Taxonomy" id="335848"/>
    <lineage>
        <taxon>Eukaryota</taxon>
        <taxon>Fungi</taxon>
        <taxon>Dikarya</taxon>
        <taxon>Ascomycota</taxon>
        <taxon>Pezizomycotina</taxon>
        <taxon>Sordariomycetes</taxon>
        <taxon>Xylariomycetidae</taxon>
        <taxon>Amphisphaeriales</taxon>
        <taxon>Apiosporaceae</taxon>
        <taxon>Apiospora</taxon>
    </lineage>
</organism>